<name>A0A979FH97_HYAAZ</name>
<gene>
    <name evidence="3" type="primary">LOC125177722</name>
</gene>
<organism evidence="2 3">
    <name type="scientific">Hyalella azteca</name>
    <name type="common">Amphipod</name>
    <dbReference type="NCBI Taxonomy" id="294128"/>
    <lineage>
        <taxon>Eukaryota</taxon>
        <taxon>Metazoa</taxon>
        <taxon>Ecdysozoa</taxon>
        <taxon>Arthropoda</taxon>
        <taxon>Crustacea</taxon>
        <taxon>Multicrustacea</taxon>
        <taxon>Malacostraca</taxon>
        <taxon>Eumalacostraca</taxon>
        <taxon>Peracarida</taxon>
        <taxon>Amphipoda</taxon>
        <taxon>Senticaudata</taxon>
        <taxon>Talitrida</taxon>
        <taxon>Talitroidea</taxon>
        <taxon>Hyalellidae</taxon>
        <taxon>Hyalella</taxon>
    </lineage>
</organism>
<evidence type="ECO:0000313" key="3">
    <source>
        <dbReference type="RefSeq" id="XP_047735972.1"/>
    </source>
</evidence>
<feature type="transmembrane region" description="Helical" evidence="1">
    <location>
        <begin position="263"/>
        <end position="286"/>
    </location>
</feature>
<reference evidence="3" key="1">
    <citation type="submission" date="2025-08" db="UniProtKB">
        <authorList>
            <consortium name="RefSeq"/>
        </authorList>
    </citation>
    <scope>IDENTIFICATION</scope>
    <source>
        <tissue evidence="3">Whole organism</tissue>
    </source>
</reference>
<evidence type="ECO:0000256" key="1">
    <source>
        <dbReference type="SAM" id="Phobius"/>
    </source>
</evidence>
<dbReference type="AlphaFoldDB" id="A0A979FH97"/>
<keyword evidence="1" id="KW-0812">Transmembrane</keyword>
<keyword evidence="2" id="KW-1185">Reference proteome</keyword>
<dbReference type="GeneID" id="125177722"/>
<keyword evidence="1" id="KW-1133">Transmembrane helix</keyword>
<sequence length="349" mass="39507">MAMSSLALLSSNASDLGWTSLYATPEINNNRFHNDDLSLFLLQRLEENFVPPAERTHSMLLVSRNGTNSETEETDVLKLISDNSNTAKEVVQNVYDFIRHHPSNSDPETNNDVAVNSEDDQLTDIDNFQVLYNSYGQVNPNYKKQQQSNYTNPTFSSTVNVDLHQTSTLLTEAGEPSVIDDILNLETESNIEHNFEVSSDLFLEKNLSSNLTELANSSHVTTVSSSNVLESVYFVTEPPIEYVSFVSVMNNILSYFGYTATSFVFWIDCFTGGLFTILVSGLLMLYNTVVAMYSMYFDVPLTRGFDIDAFWDLSRQNSRDCSLSNAHLYSKNFLFGEYRNLLRNAARWE</sequence>
<protein>
    <submittedName>
        <fullName evidence="3">Uncharacterized protein LOC125177722</fullName>
    </submittedName>
</protein>
<proteinExistence type="predicted"/>
<evidence type="ECO:0000313" key="2">
    <source>
        <dbReference type="Proteomes" id="UP000694843"/>
    </source>
</evidence>
<keyword evidence="1" id="KW-0472">Membrane</keyword>
<accession>A0A979FH97</accession>
<dbReference type="RefSeq" id="XP_047735972.1">
    <property type="nucleotide sequence ID" value="XM_047880016.1"/>
</dbReference>
<dbReference type="KEGG" id="hazt:125177722"/>
<dbReference type="Proteomes" id="UP000694843">
    <property type="component" value="Unplaced"/>
</dbReference>